<evidence type="ECO:0000313" key="4">
    <source>
        <dbReference type="EMBL" id="ABM60802.1"/>
    </source>
</evidence>
<dbReference type="AlphaFoldDB" id="A1WSZ0"/>
<dbReference type="Proteomes" id="UP000000647">
    <property type="component" value="Chromosome"/>
</dbReference>
<dbReference type="EC" id="2.7.7.7" evidence="1"/>
<gene>
    <name evidence="4" type="ordered locus">Hhal_0007</name>
</gene>
<keyword evidence="5" id="KW-1185">Reference proteome</keyword>
<dbReference type="SUPFAM" id="SSF52540">
    <property type="entry name" value="P-loop containing nucleoside triphosphate hydrolases"/>
    <property type="match status" value="1"/>
</dbReference>
<dbReference type="eggNOG" id="COG0470">
    <property type="taxonomic scope" value="Bacteria"/>
</dbReference>
<keyword evidence="4" id="KW-0548">Nucleotidyltransferase</keyword>
<dbReference type="PANTHER" id="PTHR11669:SF8">
    <property type="entry name" value="DNA POLYMERASE III SUBUNIT DELTA"/>
    <property type="match status" value="1"/>
</dbReference>
<dbReference type="KEGG" id="hha:Hhal_0007"/>
<dbReference type="PANTHER" id="PTHR11669">
    <property type="entry name" value="REPLICATION FACTOR C / DNA POLYMERASE III GAMMA-TAU SUBUNIT"/>
    <property type="match status" value="1"/>
</dbReference>
<dbReference type="GO" id="GO:0003887">
    <property type="term" value="F:DNA-directed DNA polymerase activity"/>
    <property type="evidence" value="ECO:0007669"/>
    <property type="project" value="UniProtKB-KW"/>
</dbReference>
<dbReference type="EMBL" id="CP000544">
    <property type="protein sequence ID" value="ABM60802.1"/>
    <property type="molecule type" value="Genomic_DNA"/>
</dbReference>
<dbReference type="HOGENOM" id="CLU_006229_4_3_6"/>
<dbReference type="STRING" id="349124.Hhal_0007"/>
<protein>
    <recommendedName>
        <fullName evidence="1">DNA-directed DNA polymerase</fullName>
        <ecNumber evidence="1">2.7.7.7</ecNumber>
    </recommendedName>
</protein>
<dbReference type="RefSeq" id="WP_011812825.1">
    <property type="nucleotide sequence ID" value="NC_008789.1"/>
</dbReference>
<evidence type="ECO:0000256" key="3">
    <source>
        <dbReference type="ARBA" id="ARBA00049244"/>
    </source>
</evidence>
<dbReference type="InterPro" id="IPR004622">
    <property type="entry name" value="DNA_pol_HolB"/>
</dbReference>
<sequence>MSEAAHLSDWITPRDGREQLPPWLLPELDRLLTLHDQGRLHHALLLTGRTGLGKRLLAGVLARALLCQADEGGGARPCGQCRGCHLTGGGSHPDLRTLSPSSRGERGEIVVDSVRGLVDFLHLSAQRGGSRVAVIVPCDRLNRAAANSLLKTLEEPPPGVFLILATGRPGRLPPTVRSRCTVRGLTPPAWDAARRWLAERAGGAEGRVDKALALAGGMPLTAEQILHEQGLEGYESLLQQLHRLSAGGDPVKEAEAWEGAPEALADAVTAILADLLRQRHGAPDRGLLPSPLAQQLVREASVEALHQAFLRIGEHRRGLEQPLNGRLAAEAIFLDLAAALRPARQSAARQA</sequence>
<dbReference type="Pfam" id="PF13177">
    <property type="entry name" value="DNA_pol3_delta2"/>
    <property type="match status" value="1"/>
</dbReference>
<keyword evidence="4" id="KW-0808">Transferase</keyword>
<reference evidence="4 5" key="2">
    <citation type="journal article" date="2013" name="Stand. Genomic Sci.">
        <title>Complete genome sequence of Halorhodospira halophila SL1.</title>
        <authorList>
            <person name="Challacombe J.F."/>
            <person name="Majid S."/>
            <person name="Deole R."/>
            <person name="Brettin T.S."/>
            <person name="Bruce D."/>
            <person name="Delano S.F."/>
            <person name="Detter J.C."/>
            <person name="Gleasner C.D."/>
            <person name="Han C.S."/>
            <person name="Misra M."/>
            <person name="Reitenga K.G."/>
            <person name="Mikhailova N."/>
            <person name="Woyke T."/>
            <person name="Pitluck S."/>
            <person name="Nolan M."/>
            <person name="Land M.L."/>
            <person name="Saunders E."/>
            <person name="Tapia R."/>
            <person name="Lapidus A."/>
            <person name="Ivanova N."/>
            <person name="Hoff W.D."/>
        </authorList>
    </citation>
    <scope>NUCLEOTIDE SEQUENCE [LARGE SCALE GENOMIC DNA]</scope>
    <source>
        <strain evidence="5">DSM 244 / SL1</strain>
    </source>
</reference>
<name>A1WSZ0_HALHL</name>
<organism evidence="4 5">
    <name type="scientific">Halorhodospira halophila (strain DSM 244 / SL1)</name>
    <name type="common">Ectothiorhodospira halophila (strain DSM 244 / SL1)</name>
    <dbReference type="NCBI Taxonomy" id="349124"/>
    <lineage>
        <taxon>Bacteria</taxon>
        <taxon>Pseudomonadati</taxon>
        <taxon>Pseudomonadota</taxon>
        <taxon>Gammaproteobacteria</taxon>
        <taxon>Chromatiales</taxon>
        <taxon>Ectothiorhodospiraceae</taxon>
        <taxon>Halorhodospira</taxon>
    </lineage>
</organism>
<evidence type="ECO:0000256" key="1">
    <source>
        <dbReference type="ARBA" id="ARBA00012417"/>
    </source>
</evidence>
<reference evidence="5" key="1">
    <citation type="submission" date="2006-12" db="EMBL/GenBank/DDBJ databases">
        <title>Complete sequence of Halorhodospira halophila SL1.</title>
        <authorList>
            <consortium name="US DOE Joint Genome Institute"/>
            <person name="Copeland A."/>
            <person name="Lucas S."/>
            <person name="Lapidus A."/>
            <person name="Barry K."/>
            <person name="Detter J.C."/>
            <person name="Glavina del Rio T."/>
            <person name="Hammon N."/>
            <person name="Israni S."/>
            <person name="Dalin E."/>
            <person name="Tice H."/>
            <person name="Pitluck S."/>
            <person name="Saunders E."/>
            <person name="Brettin T."/>
            <person name="Bruce D."/>
            <person name="Han C."/>
            <person name="Tapia R."/>
            <person name="Schmutz J."/>
            <person name="Larimer F."/>
            <person name="Land M."/>
            <person name="Hauser L."/>
            <person name="Kyrpides N."/>
            <person name="Mikhailova N."/>
            <person name="Hoff W."/>
            <person name="Richardson P."/>
        </authorList>
    </citation>
    <scope>NUCLEOTIDE SEQUENCE [LARGE SCALE GENOMIC DNA]</scope>
    <source>
        <strain evidence="5">DSM 244 / SL1</strain>
    </source>
</reference>
<dbReference type="NCBIfam" id="TIGR00678">
    <property type="entry name" value="holB"/>
    <property type="match status" value="1"/>
</dbReference>
<keyword evidence="2" id="KW-0239">DNA-directed DNA polymerase</keyword>
<dbReference type="GO" id="GO:0009360">
    <property type="term" value="C:DNA polymerase III complex"/>
    <property type="evidence" value="ECO:0007669"/>
    <property type="project" value="TreeGrafter"/>
</dbReference>
<comment type="catalytic activity">
    <reaction evidence="3">
        <text>DNA(n) + a 2'-deoxyribonucleoside 5'-triphosphate = DNA(n+1) + diphosphate</text>
        <dbReference type="Rhea" id="RHEA:22508"/>
        <dbReference type="Rhea" id="RHEA-COMP:17339"/>
        <dbReference type="Rhea" id="RHEA-COMP:17340"/>
        <dbReference type="ChEBI" id="CHEBI:33019"/>
        <dbReference type="ChEBI" id="CHEBI:61560"/>
        <dbReference type="ChEBI" id="CHEBI:173112"/>
        <dbReference type="EC" id="2.7.7.7"/>
    </reaction>
</comment>
<dbReference type="InterPro" id="IPR027417">
    <property type="entry name" value="P-loop_NTPase"/>
</dbReference>
<dbReference type="GO" id="GO:0008408">
    <property type="term" value="F:3'-5' exonuclease activity"/>
    <property type="evidence" value="ECO:0007669"/>
    <property type="project" value="InterPro"/>
</dbReference>
<evidence type="ECO:0000313" key="5">
    <source>
        <dbReference type="Proteomes" id="UP000000647"/>
    </source>
</evidence>
<dbReference type="GO" id="GO:0006261">
    <property type="term" value="P:DNA-templated DNA replication"/>
    <property type="evidence" value="ECO:0007669"/>
    <property type="project" value="TreeGrafter"/>
</dbReference>
<dbReference type="Gene3D" id="3.40.50.300">
    <property type="entry name" value="P-loop containing nucleotide triphosphate hydrolases"/>
    <property type="match status" value="1"/>
</dbReference>
<dbReference type="InterPro" id="IPR050238">
    <property type="entry name" value="DNA_Rep/Repair_Clamp_Loader"/>
</dbReference>
<proteinExistence type="predicted"/>
<evidence type="ECO:0000256" key="2">
    <source>
        <dbReference type="ARBA" id="ARBA00022932"/>
    </source>
</evidence>
<accession>A1WSZ0</accession>